<dbReference type="GeneID" id="6103686"/>
<keyword evidence="1" id="KW-0472">Membrane</keyword>
<dbReference type="Proteomes" id="UP000006672">
    <property type="component" value="Unassembled WGS sequence"/>
</dbReference>
<sequence length="199" mass="23493">MKCDFLFQVIRYVTRDDLFDLNTTIIIPLNAYILKMIGKLDSVDVNFSSINPINLLLTLNKTKPEMIHFNRFSEASTPVWFQFHSAIKLLALFIILYLVLHVVLMAFIICERIWRHWRDMLGTWREKAITKAEFHTIAEKIQQIRGLQALRVANEGERKLFSQIWNELRDKYQPSRGDKVEVLFPNDFNDKNVPQNIKP</sequence>
<evidence type="ECO:0000256" key="1">
    <source>
        <dbReference type="SAM" id="Phobius"/>
    </source>
</evidence>
<reference evidence="2" key="2">
    <citation type="submission" date="2019-04" db="EMBL/GenBank/DDBJ databases">
        <authorList>
            <person name="Howe K."/>
            <person name="Paulini M."/>
            <person name="Williams G."/>
        </authorList>
    </citation>
    <scope>NUCLEOTIDE SEQUENCE [LARGE SCALE GENOMIC DNA]</scope>
    <source>
        <strain evidence="2">FR3</strain>
    </source>
</reference>
<evidence type="ECO:0000313" key="4">
    <source>
        <dbReference type="WBParaSite" id="Bm731a.1"/>
    </source>
</evidence>
<dbReference type="OrthoDB" id="5826380at2759"/>
<keyword evidence="3" id="KW-1185">Reference proteome</keyword>
<name>A0A4E9FD54_BRUMA</name>
<reference evidence="4" key="3">
    <citation type="submission" date="2019-12" db="UniProtKB">
        <authorList>
            <consortium name="WormBaseParasite"/>
        </authorList>
    </citation>
    <scope>IDENTIFICATION</scope>
</reference>
<gene>
    <name evidence="2 4" type="primary">Bm731</name>
    <name evidence="2" type="ORF">BM_BM731</name>
</gene>
<reference evidence="3" key="1">
    <citation type="journal article" date="2007" name="Science">
        <title>Draft genome of the filarial nematode parasite Brugia malayi.</title>
        <authorList>
            <person name="Ghedin E."/>
            <person name="Wang S."/>
            <person name="Spiro D."/>
            <person name="Caler E."/>
            <person name="Zhao Q."/>
            <person name="Crabtree J."/>
            <person name="Allen J.E."/>
            <person name="Delcher A.L."/>
            <person name="Guiliano D.B."/>
            <person name="Miranda-Saavedra D."/>
            <person name="Angiuoli S.V."/>
            <person name="Creasy T."/>
            <person name="Amedeo P."/>
            <person name="Haas B."/>
            <person name="El-Sayed N.M."/>
            <person name="Wortman J.R."/>
            <person name="Feldblyum T."/>
            <person name="Tallon L."/>
            <person name="Schatz M."/>
            <person name="Shumway M."/>
            <person name="Koo H."/>
            <person name="Salzberg S.L."/>
            <person name="Schobel S."/>
            <person name="Pertea M."/>
            <person name="Pop M."/>
            <person name="White O."/>
            <person name="Barton G.J."/>
            <person name="Carlow C.K."/>
            <person name="Crawford M.J."/>
            <person name="Daub J."/>
            <person name="Dimmic M.W."/>
            <person name="Estes C.F."/>
            <person name="Foster J.M."/>
            <person name="Ganatra M."/>
            <person name="Gregory W.F."/>
            <person name="Johnson N.M."/>
            <person name="Jin J."/>
            <person name="Komuniecki R."/>
            <person name="Korf I."/>
            <person name="Kumar S."/>
            <person name="Laney S."/>
            <person name="Li B.W."/>
            <person name="Li W."/>
            <person name="Lindblom T.H."/>
            <person name="Lustigman S."/>
            <person name="Ma D."/>
            <person name="Maina C.V."/>
            <person name="Martin D.M."/>
            <person name="McCarter J.P."/>
            <person name="McReynolds L."/>
            <person name="Mitreva M."/>
            <person name="Nutman T.B."/>
            <person name="Parkinson J."/>
            <person name="Peregrin-Alvarez J.M."/>
            <person name="Poole C."/>
            <person name="Ren Q."/>
            <person name="Saunders L."/>
            <person name="Sluder A.E."/>
            <person name="Smith K."/>
            <person name="Stanke M."/>
            <person name="Unnasch T.R."/>
            <person name="Ware J."/>
            <person name="Wei A.D."/>
            <person name="Weil G."/>
            <person name="Williams D.J."/>
            <person name="Zhang Y."/>
            <person name="Williams S.A."/>
            <person name="Fraser-Liggett C."/>
            <person name="Slatko B."/>
            <person name="Blaxter M.L."/>
            <person name="Scott A.L."/>
        </authorList>
    </citation>
    <scope>NUCLEOTIDE SEQUENCE</scope>
    <source>
        <strain evidence="3">FR3</strain>
    </source>
</reference>
<protein>
    <submittedName>
        <fullName evidence="2 4">Uncharacterized protein</fullName>
    </submittedName>
</protein>
<accession>A0A5S6PUE1</accession>
<accession>A0A4E9FD54</accession>
<keyword evidence="1" id="KW-1133">Transmembrane helix</keyword>
<dbReference type="RefSeq" id="XP_042934800.1">
    <property type="nucleotide sequence ID" value="XM_043078866.1"/>
</dbReference>
<dbReference type="WBParaSite" id="Bm731a.1">
    <property type="protein sequence ID" value="Bm731a.1"/>
    <property type="gene ID" value="WBGene00220992"/>
</dbReference>
<dbReference type="EMBL" id="CAAKNF010000193">
    <property type="protein sequence ID" value="VIO94186.1"/>
    <property type="molecule type" value="Genomic_DNA"/>
</dbReference>
<feature type="transmembrane region" description="Helical" evidence="1">
    <location>
        <begin position="89"/>
        <end position="110"/>
    </location>
</feature>
<dbReference type="KEGG" id="bmy:BM_BM731"/>
<dbReference type="AlphaFoldDB" id="A0A4E9FD54"/>
<proteinExistence type="predicted"/>
<dbReference type="CTD" id="6103686"/>
<keyword evidence="1" id="KW-0812">Transmembrane</keyword>
<evidence type="ECO:0000313" key="3">
    <source>
        <dbReference type="Proteomes" id="UP000006672"/>
    </source>
</evidence>
<evidence type="ECO:0000313" key="2">
    <source>
        <dbReference type="EMBL" id="VIO94186.1"/>
    </source>
</evidence>
<organism evidence="2">
    <name type="scientific">Brugia malayi</name>
    <name type="common">Filarial nematode worm</name>
    <dbReference type="NCBI Taxonomy" id="6279"/>
    <lineage>
        <taxon>Eukaryota</taxon>
        <taxon>Metazoa</taxon>
        <taxon>Ecdysozoa</taxon>
        <taxon>Nematoda</taxon>
        <taxon>Chromadorea</taxon>
        <taxon>Rhabditida</taxon>
        <taxon>Spirurina</taxon>
        <taxon>Spiruromorpha</taxon>
        <taxon>Filarioidea</taxon>
        <taxon>Onchocercidae</taxon>
        <taxon>Brugia</taxon>
    </lineage>
</organism>